<keyword evidence="2" id="KW-1185">Reference proteome</keyword>
<dbReference type="Proteomes" id="UP001630127">
    <property type="component" value="Unassembled WGS sequence"/>
</dbReference>
<gene>
    <name evidence="1" type="ORF">ACH5RR_008450</name>
</gene>
<evidence type="ECO:0000313" key="2">
    <source>
        <dbReference type="Proteomes" id="UP001630127"/>
    </source>
</evidence>
<evidence type="ECO:0000313" key="1">
    <source>
        <dbReference type="EMBL" id="KAL3529128.1"/>
    </source>
</evidence>
<sequence>MARKQKERVNLTQEDQDDIFVEEINSENDDTFLDQPIGGLMARVRHHWRKPKINVHVPPIDYGVKTMVVAQVFSSRRKLSANRWQGVEPALMEEG</sequence>
<comment type="caution">
    <text evidence="1">The sequence shown here is derived from an EMBL/GenBank/DDBJ whole genome shotgun (WGS) entry which is preliminary data.</text>
</comment>
<protein>
    <submittedName>
        <fullName evidence="1">Uncharacterized protein</fullName>
    </submittedName>
</protein>
<organism evidence="1 2">
    <name type="scientific">Cinchona calisaya</name>
    <dbReference type="NCBI Taxonomy" id="153742"/>
    <lineage>
        <taxon>Eukaryota</taxon>
        <taxon>Viridiplantae</taxon>
        <taxon>Streptophyta</taxon>
        <taxon>Embryophyta</taxon>
        <taxon>Tracheophyta</taxon>
        <taxon>Spermatophyta</taxon>
        <taxon>Magnoliopsida</taxon>
        <taxon>eudicotyledons</taxon>
        <taxon>Gunneridae</taxon>
        <taxon>Pentapetalae</taxon>
        <taxon>asterids</taxon>
        <taxon>lamiids</taxon>
        <taxon>Gentianales</taxon>
        <taxon>Rubiaceae</taxon>
        <taxon>Cinchonoideae</taxon>
        <taxon>Cinchoneae</taxon>
        <taxon>Cinchona</taxon>
    </lineage>
</organism>
<reference evidence="1 2" key="1">
    <citation type="submission" date="2024-11" db="EMBL/GenBank/DDBJ databases">
        <title>A near-complete genome assembly of Cinchona calisaya.</title>
        <authorList>
            <person name="Lian D.C."/>
            <person name="Zhao X.W."/>
            <person name="Wei L."/>
        </authorList>
    </citation>
    <scope>NUCLEOTIDE SEQUENCE [LARGE SCALE GENOMIC DNA]</scope>
    <source>
        <tissue evidence="1">Nenye</tissue>
    </source>
</reference>
<proteinExistence type="predicted"/>
<dbReference type="EMBL" id="JBJUIK010000004">
    <property type="protein sequence ID" value="KAL3529128.1"/>
    <property type="molecule type" value="Genomic_DNA"/>
</dbReference>
<name>A0ABD3AH83_9GENT</name>
<dbReference type="AlphaFoldDB" id="A0ABD3AH83"/>
<accession>A0ABD3AH83</accession>